<reference evidence="2" key="2">
    <citation type="submission" date="2022-10" db="EMBL/GenBank/DDBJ databases">
        <authorList>
            <person name="Aires J."/>
            <person name="Mesa V."/>
        </authorList>
    </citation>
    <scope>NUCLEOTIDE SEQUENCE</scope>
    <source>
        <strain evidence="2">Clostridium neonatale JD116</strain>
    </source>
</reference>
<sequence>MGKNQWVSPRNGQWAVHGERNQKDTKIFNTQKEALNHAIKIAKNQKSEVIIQGRDGRIRSKDSYGNDSCPPKDTEN</sequence>
<protein>
    <submittedName>
        <fullName evidence="3">DUF2188 domain-containing protein</fullName>
    </submittedName>
</protein>
<proteinExistence type="predicted"/>
<feature type="compositionally biased region" description="Basic and acidic residues" evidence="1">
    <location>
        <begin position="54"/>
        <end position="76"/>
    </location>
</feature>
<feature type="region of interest" description="Disordered" evidence="1">
    <location>
        <begin position="53"/>
        <end position="76"/>
    </location>
</feature>
<dbReference type="Proteomes" id="UP001189143">
    <property type="component" value="Unassembled WGS sequence"/>
</dbReference>
<reference evidence="3 4" key="1">
    <citation type="submission" date="2017-10" db="EMBL/GenBank/DDBJ databases">
        <title>Effective Description of Clostridium neonatale sp. nov. linked to necrotizing enterocolitis in neonates and a clarification of species assignable to the genus Clostridium (Prazmowski 1880) emend. Lawson and Rainey 2016.</title>
        <authorList>
            <person name="Bernard K."/>
            <person name="Burdz T."/>
            <person name="Wiebe D."/>
            <person name="Balcewich B."/>
            <person name="Alfa M."/>
            <person name="Bernier A.-M."/>
        </authorList>
    </citation>
    <scope>NUCLEOTIDE SEQUENCE [LARGE SCALE GENOMIC DNA]</scope>
    <source>
        <strain evidence="3 4">LCDC99A005</strain>
    </source>
</reference>
<evidence type="ECO:0000313" key="3">
    <source>
        <dbReference type="EMBL" id="PEG32057.1"/>
    </source>
</evidence>
<dbReference type="RefSeq" id="WP_058296204.1">
    <property type="nucleotide sequence ID" value="NZ_CAMRXC010000064.1"/>
</dbReference>
<dbReference type="EMBL" id="PDCJ01000001">
    <property type="protein sequence ID" value="PEG32057.1"/>
    <property type="molecule type" value="Genomic_DNA"/>
</dbReference>
<dbReference type="AlphaFoldDB" id="A0A2A7MKL8"/>
<evidence type="ECO:0000256" key="1">
    <source>
        <dbReference type="SAM" id="MobiDB-lite"/>
    </source>
</evidence>
<dbReference type="InterPro" id="IPR018691">
    <property type="entry name" value="DUF2188"/>
</dbReference>
<dbReference type="Proteomes" id="UP000220840">
    <property type="component" value="Unassembled WGS sequence"/>
</dbReference>
<keyword evidence="4" id="KW-1185">Reference proteome</keyword>
<name>A0A2A7MKL8_9CLOT</name>
<feature type="region of interest" description="Disordered" evidence="1">
    <location>
        <begin position="1"/>
        <end position="23"/>
    </location>
</feature>
<evidence type="ECO:0000313" key="4">
    <source>
        <dbReference type="Proteomes" id="UP000220840"/>
    </source>
</evidence>
<evidence type="ECO:0000313" key="2">
    <source>
        <dbReference type="EMBL" id="CAI3544950.1"/>
    </source>
</evidence>
<organism evidence="3 4">
    <name type="scientific">Clostridium neonatale</name>
    <dbReference type="NCBI Taxonomy" id="137838"/>
    <lineage>
        <taxon>Bacteria</taxon>
        <taxon>Bacillati</taxon>
        <taxon>Bacillota</taxon>
        <taxon>Clostridia</taxon>
        <taxon>Eubacteriales</taxon>
        <taxon>Clostridiaceae</taxon>
        <taxon>Clostridium</taxon>
    </lineage>
</organism>
<feature type="compositionally biased region" description="Polar residues" evidence="1">
    <location>
        <begin position="1"/>
        <end position="11"/>
    </location>
</feature>
<comment type="caution">
    <text evidence="3">The sequence shown here is derived from an EMBL/GenBank/DDBJ whole genome shotgun (WGS) entry which is preliminary data.</text>
</comment>
<accession>A0A2A7MKL8</accession>
<dbReference type="Pfam" id="PF09954">
    <property type="entry name" value="DUF2188"/>
    <property type="match status" value="1"/>
</dbReference>
<gene>
    <name evidence="2" type="ORF">CNEO2_1500002</name>
    <name evidence="3" type="ORF">CQ394_10265</name>
</gene>
<dbReference type="EMBL" id="CAMTCP010000056">
    <property type="protein sequence ID" value="CAI3544950.1"/>
    <property type="molecule type" value="Genomic_DNA"/>
</dbReference>
<dbReference type="OrthoDB" id="8858565at2"/>